<protein>
    <submittedName>
        <fullName evidence="2">Uncharacterized protein</fullName>
    </submittedName>
</protein>
<keyword evidence="4" id="KW-1185">Reference proteome</keyword>
<evidence type="ECO:0000313" key="2">
    <source>
        <dbReference type="EMBL" id="CAI4013895.1"/>
    </source>
</evidence>
<feature type="signal peptide" evidence="1">
    <location>
        <begin position="1"/>
        <end position="18"/>
    </location>
</feature>
<reference evidence="3" key="2">
    <citation type="submission" date="2024-04" db="EMBL/GenBank/DDBJ databases">
        <authorList>
            <person name="Chen Y."/>
            <person name="Shah S."/>
            <person name="Dougan E. K."/>
            <person name="Thang M."/>
            <person name="Chan C."/>
        </authorList>
    </citation>
    <scope>NUCLEOTIDE SEQUENCE [LARGE SCALE GENOMIC DNA]</scope>
</reference>
<keyword evidence="1" id="KW-0732">Signal</keyword>
<comment type="caution">
    <text evidence="2">The sequence shown here is derived from an EMBL/GenBank/DDBJ whole genome shotgun (WGS) entry which is preliminary data.</text>
</comment>
<reference evidence="2" key="1">
    <citation type="submission" date="2022-10" db="EMBL/GenBank/DDBJ databases">
        <authorList>
            <person name="Chen Y."/>
            <person name="Dougan E. K."/>
            <person name="Chan C."/>
            <person name="Rhodes N."/>
            <person name="Thang M."/>
        </authorList>
    </citation>
    <scope>NUCLEOTIDE SEQUENCE</scope>
</reference>
<gene>
    <name evidence="2" type="ORF">C1SCF055_LOCUS38834</name>
</gene>
<organism evidence="2">
    <name type="scientific">Cladocopium goreaui</name>
    <dbReference type="NCBI Taxonomy" id="2562237"/>
    <lineage>
        <taxon>Eukaryota</taxon>
        <taxon>Sar</taxon>
        <taxon>Alveolata</taxon>
        <taxon>Dinophyceae</taxon>
        <taxon>Suessiales</taxon>
        <taxon>Symbiodiniaceae</taxon>
        <taxon>Cladocopium</taxon>
    </lineage>
</organism>
<dbReference type="EMBL" id="CAMXCT030006079">
    <property type="protein sequence ID" value="CAL4801207.1"/>
    <property type="molecule type" value="Genomic_DNA"/>
</dbReference>
<name>A0A9P1DPB2_9DINO</name>
<evidence type="ECO:0000256" key="1">
    <source>
        <dbReference type="SAM" id="SignalP"/>
    </source>
</evidence>
<evidence type="ECO:0000313" key="3">
    <source>
        <dbReference type="EMBL" id="CAL1167270.1"/>
    </source>
</evidence>
<dbReference type="EMBL" id="CAMXCT020006079">
    <property type="protein sequence ID" value="CAL1167270.1"/>
    <property type="molecule type" value="Genomic_DNA"/>
</dbReference>
<proteinExistence type="predicted"/>
<dbReference type="AlphaFoldDB" id="A0A9P1DPB2"/>
<dbReference type="Proteomes" id="UP001152797">
    <property type="component" value="Unassembled WGS sequence"/>
</dbReference>
<feature type="chain" id="PRO_5043271520" evidence="1">
    <location>
        <begin position="19"/>
        <end position="49"/>
    </location>
</feature>
<sequence>MWAWVFLVLAAADDANDASCHLELRREVNEAGEKRSFLETIPKNSGVFH</sequence>
<evidence type="ECO:0000313" key="4">
    <source>
        <dbReference type="Proteomes" id="UP001152797"/>
    </source>
</evidence>
<dbReference type="EMBL" id="CAMXCT010006079">
    <property type="protein sequence ID" value="CAI4013895.1"/>
    <property type="molecule type" value="Genomic_DNA"/>
</dbReference>
<accession>A0A9P1DPB2</accession>